<sequence length="393" mass="44795">MFNHEQLHQLAHSAPIAFELIRRAAQMNVTLLATSKGQLQVLRRFATQSGITKVDIRQLNLPVWLRGIAKALDKFVPFTRVAMLLSNLATFRTLDVLVVPEKTSLMLRSIGGLHALRIVHTRHGAGDREVGFNRASSKFDMVLVSGPKIVDRLQRRGLVQPDGYAIVGYPKFDLHGKAPRRHFFNNDRPTVLYNPHCSPRLSSWYRDGLAVLEAFYHSNKYNLIFAPHVMLFRKDVQISLDRLRIDRPGLIPERYRNCPHILIDTGSESCCDMTYTLAADCYLGDVSSQVYEFLLHPRPCLFLDSHGTESWRGDVNYQHWYAGHVTQRVGDMEAQIDRAFADHARYLPVQQELFRYSFDLTDRPSAARAADAIEHFVAQLGAVNPDDDIRVAY</sequence>
<reference evidence="1" key="1">
    <citation type="submission" date="2020-03" db="EMBL/GenBank/DDBJ databases">
        <title>Solimonas marina sp. nov., isolated from deep seawater of the Pacific Ocean.</title>
        <authorList>
            <person name="Liu X."/>
            <person name="Lai Q."/>
            <person name="Sun F."/>
            <person name="Gai Y."/>
            <person name="Li G."/>
            <person name="Shao Z."/>
        </authorList>
    </citation>
    <scope>NUCLEOTIDE SEQUENCE</scope>
    <source>
        <strain evidence="1">C16B3</strain>
    </source>
</reference>
<protein>
    <recommendedName>
        <fullName evidence="3">Glycerophosphotransferase</fullName>
    </recommendedName>
</protein>
<dbReference type="AlphaFoldDB" id="A0A969WDJ0"/>
<dbReference type="Proteomes" id="UP000653472">
    <property type="component" value="Unassembled WGS sequence"/>
</dbReference>
<comment type="caution">
    <text evidence="1">The sequence shown here is derived from an EMBL/GenBank/DDBJ whole genome shotgun (WGS) entry which is preliminary data.</text>
</comment>
<evidence type="ECO:0000313" key="1">
    <source>
        <dbReference type="EMBL" id="NKF22815.1"/>
    </source>
</evidence>
<name>A0A969WDJ0_9GAMM</name>
<dbReference type="InterPro" id="IPR043148">
    <property type="entry name" value="TagF_C"/>
</dbReference>
<dbReference type="Gene3D" id="3.40.50.12580">
    <property type="match status" value="1"/>
</dbReference>
<keyword evidence="2" id="KW-1185">Reference proteome</keyword>
<dbReference type="EMBL" id="JAAVXB010000005">
    <property type="protein sequence ID" value="NKF22815.1"/>
    <property type="molecule type" value="Genomic_DNA"/>
</dbReference>
<gene>
    <name evidence="1" type="ORF">G7Y82_10845</name>
</gene>
<evidence type="ECO:0008006" key="3">
    <source>
        <dbReference type="Google" id="ProtNLM"/>
    </source>
</evidence>
<proteinExistence type="predicted"/>
<evidence type="ECO:0000313" key="2">
    <source>
        <dbReference type="Proteomes" id="UP000653472"/>
    </source>
</evidence>
<accession>A0A969WDJ0</accession>
<organism evidence="1 2">
    <name type="scientific">Solimonas marina</name>
    <dbReference type="NCBI Taxonomy" id="2714601"/>
    <lineage>
        <taxon>Bacteria</taxon>
        <taxon>Pseudomonadati</taxon>
        <taxon>Pseudomonadota</taxon>
        <taxon>Gammaproteobacteria</taxon>
        <taxon>Nevskiales</taxon>
        <taxon>Nevskiaceae</taxon>
        <taxon>Solimonas</taxon>
    </lineage>
</organism>
<dbReference type="SUPFAM" id="SSF53756">
    <property type="entry name" value="UDP-Glycosyltransferase/glycogen phosphorylase"/>
    <property type="match status" value="1"/>
</dbReference>